<proteinExistence type="predicted"/>
<keyword evidence="2" id="KW-1185">Reference proteome</keyword>
<evidence type="ECO:0000313" key="1">
    <source>
        <dbReference type="EMBL" id="RKE56115.1"/>
    </source>
</evidence>
<sequence length="44" mass="5145">MYLDDICLKLPNRGGYNYTLVIVQLQPDRFYPVLPSCGDPYVFF</sequence>
<organism evidence="1 2">
    <name type="scientific">Sphingobacterium detergens</name>
    <dbReference type="NCBI Taxonomy" id="1145106"/>
    <lineage>
        <taxon>Bacteria</taxon>
        <taxon>Pseudomonadati</taxon>
        <taxon>Bacteroidota</taxon>
        <taxon>Sphingobacteriia</taxon>
        <taxon>Sphingobacteriales</taxon>
        <taxon>Sphingobacteriaceae</taxon>
        <taxon>Sphingobacterium</taxon>
    </lineage>
</organism>
<protein>
    <submittedName>
        <fullName evidence="1">Uncharacterized protein</fullName>
    </submittedName>
</protein>
<dbReference type="AlphaFoldDB" id="A0A420BHH9"/>
<gene>
    <name evidence="1" type="ORF">DFQ12_0967</name>
</gene>
<dbReference type="Proteomes" id="UP000286246">
    <property type="component" value="Unassembled WGS sequence"/>
</dbReference>
<name>A0A420BHH9_SPHD1</name>
<evidence type="ECO:0000313" key="2">
    <source>
        <dbReference type="Proteomes" id="UP000286246"/>
    </source>
</evidence>
<reference evidence="1 2" key="1">
    <citation type="submission" date="2018-09" db="EMBL/GenBank/DDBJ databases">
        <title>Genomic Encyclopedia of Type Strains, Phase III (KMG-III): the genomes of soil and plant-associated and newly described type strains.</title>
        <authorList>
            <person name="Whitman W."/>
        </authorList>
    </citation>
    <scope>NUCLEOTIDE SEQUENCE [LARGE SCALE GENOMIC DNA]</scope>
    <source>
        <strain evidence="1 2">CECT 7938</strain>
    </source>
</reference>
<accession>A0A420BHH9</accession>
<dbReference type="EMBL" id="RAPY01000001">
    <property type="protein sequence ID" value="RKE56115.1"/>
    <property type="molecule type" value="Genomic_DNA"/>
</dbReference>
<comment type="caution">
    <text evidence="1">The sequence shown here is derived from an EMBL/GenBank/DDBJ whole genome shotgun (WGS) entry which is preliminary data.</text>
</comment>